<name>A0A7C8IFI7_9PLEO</name>
<evidence type="ECO:0000313" key="2">
    <source>
        <dbReference type="EMBL" id="KAF2872870.1"/>
    </source>
</evidence>
<dbReference type="Proteomes" id="UP000481861">
    <property type="component" value="Unassembled WGS sequence"/>
</dbReference>
<gene>
    <name evidence="2" type="ORF">BDV95DRAFT_568207</name>
</gene>
<reference evidence="2 3" key="1">
    <citation type="submission" date="2020-01" db="EMBL/GenBank/DDBJ databases">
        <authorList>
            <consortium name="DOE Joint Genome Institute"/>
            <person name="Haridas S."/>
            <person name="Albert R."/>
            <person name="Binder M."/>
            <person name="Bloem J."/>
            <person name="Labutti K."/>
            <person name="Salamov A."/>
            <person name="Andreopoulos B."/>
            <person name="Baker S.E."/>
            <person name="Barry K."/>
            <person name="Bills G."/>
            <person name="Bluhm B.H."/>
            <person name="Cannon C."/>
            <person name="Castanera R."/>
            <person name="Culley D.E."/>
            <person name="Daum C."/>
            <person name="Ezra D."/>
            <person name="Gonzalez J.B."/>
            <person name="Henrissat B."/>
            <person name="Kuo A."/>
            <person name="Liang C."/>
            <person name="Lipzen A."/>
            <person name="Lutzoni F."/>
            <person name="Magnuson J."/>
            <person name="Mondo S."/>
            <person name="Nolan M."/>
            <person name="Ohm R."/>
            <person name="Pangilinan J."/>
            <person name="Park H.-J.H."/>
            <person name="Ramirez L."/>
            <person name="Alfaro M."/>
            <person name="Sun H."/>
            <person name="Tritt A."/>
            <person name="Yoshinaga Y."/>
            <person name="Zwiers L.-H.L."/>
            <person name="Turgeon B.G."/>
            <person name="Goodwin S.B."/>
            <person name="Spatafora J.W."/>
            <person name="Crous P.W."/>
            <person name="Grigoriev I.V."/>
        </authorList>
    </citation>
    <scope>NUCLEOTIDE SEQUENCE [LARGE SCALE GENOMIC DNA]</scope>
    <source>
        <strain evidence="2 3">CBS 611.86</strain>
    </source>
</reference>
<dbReference type="EMBL" id="JAADJZ010000008">
    <property type="protein sequence ID" value="KAF2872870.1"/>
    <property type="molecule type" value="Genomic_DNA"/>
</dbReference>
<keyword evidence="3" id="KW-1185">Reference proteome</keyword>
<keyword evidence="1" id="KW-0812">Transmembrane</keyword>
<keyword evidence="1" id="KW-1133">Transmembrane helix</keyword>
<organism evidence="2 3">
    <name type="scientific">Massariosphaeria phaeospora</name>
    <dbReference type="NCBI Taxonomy" id="100035"/>
    <lineage>
        <taxon>Eukaryota</taxon>
        <taxon>Fungi</taxon>
        <taxon>Dikarya</taxon>
        <taxon>Ascomycota</taxon>
        <taxon>Pezizomycotina</taxon>
        <taxon>Dothideomycetes</taxon>
        <taxon>Pleosporomycetidae</taxon>
        <taxon>Pleosporales</taxon>
        <taxon>Pleosporales incertae sedis</taxon>
        <taxon>Massariosphaeria</taxon>
    </lineage>
</organism>
<feature type="transmembrane region" description="Helical" evidence="1">
    <location>
        <begin position="14"/>
        <end position="35"/>
    </location>
</feature>
<dbReference type="PROSITE" id="PS51257">
    <property type="entry name" value="PROKAR_LIPOPROTEIN"/>
    <property type="match status" value="1"/>
</dbReference>
<evidence type="ECO:0000313" key="3">
    <source>
        <dbReference type="Proteomes" id="UP000481861"/>
    </source>
</evidence>
<keyword evidence="1" id="KW-0472">Membrane</keyword>
<protein>
    <recommendedName>
        <fullName evidence="4">Methyltransferase type 11 domain-containing protein</fullName>
    </recommendedName>
</protein>
<sequence length="177" mass="19284">MQDIKLAPASYTHLFVNFGIFAMPTATLSACAALVRPNGFIGLSSWARIGVYPLIARAVSRLASPPKFPTEAEMMKVLTQDRAWDSPAYITQVLEEAGFTGVEAEEKTARVNNLTPAVFCETMDLMLGFVEKAWAWEEGVRAEVAASLRKVAVEEAGGEEEIVWVDFKGIVATGRKA</sequence>
<dbReference type="AlphaFoldDB" id="A0A7C8IFI7"/>
<dbReference type="SUPFAM" id="SSF53335">
    <property type="entry name" value="S-adenosyl-L-methionine-dependent methyltransferases"/>
    <property type="match status" value="1"/>
</dbReference>
<comment type="caution">
    <text evidence="2">The sequence shown here is derived from an EMBL/GenBank/DDBJ whole genome shotgun (WGS) entry which is preliminary data.</text>
</comment>
<accession>A0A7C8IFI7</accession>
<dbReference type="Gene3D" id="3.40.50.150">
    <property type="entry name" value="Vaccinia Virus protein VP39"/>
    <property type="match status" value="1"/>
</dbReference>
<dbReference type="InterPro" id="IPR029063">
    <property type="entry name" value="SAM-dependent_MTases_sf"/>
</dbReference>
<evidence type="ECO:0008006" key="4">
    <source>
        <dbReference type="Google" id="ProtNLM"/>
    </source>
</evidence>
<evidence type="ECO:0000256" key="1">
    <source>
        <dbReference type="SAM" id="Phobius"/>
    </source>
</evidence>
<proteinExistence type="predicted"/>
<dbReference type="OrthoDB" id="2013972at2759"/>